<keyword evidence="11 13" id="KW-0472">Membrane</keyword>
<evidence type="ECO:0000256" key="7">
    <source>
        <dbReference type="ARBA" id="ARBA00022692"/>
    </source>
</evidence>
<feature type="transmembrane region" description="Helical" evidence="13">
    <location>
        <begin position="391"/>
        <end position="411"/>
    </location>
</feature>
<feature type="transmembrane region" description="Helical" evidence="13">
    <location>
        <begin position="37"/>
        <end position="57"/>
    </location>
</feature>
<evidence type="ECO:0000256" key="9">
    <source>
        <dbReference type="ARBA" id="ARBA00022989"/>
    </source>
</evidence>
<evidence type="ECO:0000256" key="13">
    <source>
        <dbReference type="SAM" id="Phobius"/>
    </source>
</evidence>
<evidence type="ECO:0000256" key="3">
    <source>
        <dbReference type="ARBA" id="ARBA00022448"/>
    </source>
</evidence>
<gene>
    <name evidence="14" type="primary">trkG</name>
    <name evidence="14" type="ORF">ERS852582_00546</name>
</gene>
<keyword evidence="12" id="KW-0479">Metal-binding</keyword>
<dbReference type="Proteomes" id="UP000095649">
    <property type="component" value="Unassembled WGS sequence"/>
</dbReference>
<feature type="transmembrane region" description="Helical" evidence="13">
    <location>
        <begin position="452"/>
        <end position="472"/>
    </location>
</feature>
<evidence type="ECO:0000256" key="12">
    <source>
        <dbReference type="PIRSR" id="PIRSR006247-1"/>
    </source>
</evidence>
<feature type="transmembrane region" description="Helical" evidence="13">
    <location>
        <begin position="69"/>
        <end position="90"/>
    </location>
</feature>
<dbReference type="GO" id="GO:0046872">
    <property type="term" value="F:metal ion binding"/>
    <property type="evidence" value="ECO:0007669"/>
    <property type="project" value="UniProtKB-KW"/>
</dbReference>
<dbReference type="PANTHER" id="PTHR32024">
    <property type="entry name" value="TRK SYSTEM POTASSIUM UPTAKE PROTEIN TRKG-RELATED"/>
    <property type="match status" value="1"/>
</dbReference>
<dbReference type="InterPro" id="IPR003445">
    <property type="entry name" value="Cat_transpt"/>
</dbReference>
<protein>
    <submittedName>
        <fullName evidence="14">Trk system potassium uptake protein trkG</fullName>
    </submittedName>
</protein>
<comment type="similarity">
    <text evidence="2">Belongs to the TrkH potassium transport family.</text>
</comment>
<feature type="binding site" evidence="12">
    <location>
        <position position="313"/>
    </location>
    <ligand>
        <name>K(+)</name>
        <dbReference type="ChEBI" id="CHEBI:29103"/>
    </ligand>
</feature>
<feature type="binding site" evidence="12">
    <location>
        <position position="111"/>
    </location>
    <ligand>
        <name>K(+)</name>
        <dbReference type="ChEBI" id="CHEBI:29103"/>
    </ligand>
</feature>
<feature type="binding site" evidence="12">
    <location>
        <position position="219"/>
    </location>
    <ligand>
        <name>K(+)</name>
        <dbReference type="ChEBI" id="CHEBI:29103"/>
    </ligand>
</feature>
<accession>A0A173RLY5</accession>
<dbReference type="GO" id="GO:0015379">
    <property type="term" value="F:potassium:chloride symporter activity"/>
    <property type="evidence" value="ECO:0007669"/>
    <property type="project" value="InterPro"/>
</dbReference>
<keyword evidence="3" id="KW-0813">Transport</keyword>
<feature type="binding site" evidence="12">
    <location>
        <position position="312"/>
    </location>
    <ligand>
        <name>K(+)</name>
        <dbReference type="ChEBI" id="CHEBI:29103"/>
    </ligand>
</feature>
<feature type="transmembrane region" description="Helical" evidence="13">
    <location>
        <begin position="12"/>
        <end position="31"/>
    </location>
</feature>
<evidence type="ECO:0000256" key="10">
    <source>
        <dbReference type="ARBA" id="ARBA00023065"/>
    </source>
</evidence>
<feature type="transmembrane region" description="Helical" evidence="13">
    <location>
        <begin position="330"/>
        <end position="348"/>
    </location>
</feature>
<feature type="transmembrane region" description="Helical" evidence="13">
    <location>
        <begin position="182"/>
        <end position="200"/>
    </location>
</feature>
<evidence type="ECO:0000256" key="1">
    <source>
        <dbReference type="ARBA" id="ARBA00004429"/>
    </source>
</evidence>
<proteinExistence type="inferred from homology"/>
<evidence type="ECO:0000256" key="6">
    <source>
        <dbReference type="ARBA" id="ARBA00022538"/>
    </source>
</evidence>
<keyword evidence="7 13" id="KW-0812">Transmembrane</keyword>
<dbReference type="EMBL" id="CYXN01000002">
    <property type="protein sequence ID" value="CUM78932.1"/>
    <property type="molecule type" value="Genomic_DNA"/>
</dbReference>
<evidence type="ECO:0000256" key="8">
    <source>
        <dbReference type="ARBA" id="ARBA00022958"/>
    </source>
</evidence>
<sequence>MNYAIVFRLLGYVLMIEGALLLLPAAASLVYGEWMVLGVFLLTAAVSAGIGYALHTIKARSKVFYMREGFAATSLCWVFISVMGAVPFVLTGCIPNPVDALFETVSGFTTTGASILPAVEGLPNGILFWRSFTHWIGGMGVLVFLLSLLPLTGGSHVNLMKAESPGPQVDKLVPKVQSTAKILYGIYLALTVLELVFLLVGRMPLFEAMLTAFGTAGTGGFGFRNDSFASFSPYIQWVVTIFMILFGVNFNAYFLLLMRKFRRAAASEEVRGYFVVIAVAVGIITANIYSMYNSFGEALRQAAFQVGSIITTTGFSSCDFDLWPTLSKEILVMLMFIGACAGSTGGGIKVSRFLILGKTLVKELKTALHPQVVAPARMDGKLLNHETIRTTNVFVAAYIFIFAASFFLISLNGFDMVTNFTAVAATLNNIGPGLEMAGPMQNFGCFADPAKLVLIFDMLAGRLEIFPMLVLFMPDTWRRF</sequence>
<dbReference type="PIRSF" id="PIRSF006247">
    <property type="entry name" value="TrkH"/>
    <property type="match status" value="1"/>
</dbReference>
<feature type="transmembrane region" description="Helical" evidence="13">
    <location>
        <begin position="270"/>
        <end position="292"/>
    </location>
</feature>
<reference evidence="14 15" key="1">
    <citation type="submission" date="2015-09" db="EMBL/GenBank/DDBJ databases">
        <authorList>
            <consortium name="Pathogen Informatics"/>
        </authorList>
    </citation>
    <scope>NUCLEOTIDE SEQUENCE [LARGE SCALE GENOMIC DNA]</scope>
    <source>
        <strain evidence="14 15">2789STDY5834970</strain>
    </source>
</reference>
<evidence type="ECO:0000256" key="5">
    <source>
        <dbReference type="ARBA" id="ARBA00022519"/>
    </source>
</evidence>
<feature type="binding site" evidence="12">
    <location>
        <position position="110"/>
    </location>
    <ligand>
        <name>K(+)</name>
        <dbReference type="ChEBI" id="CHEBI:29103"/>
    </ligand>
</feature>
<keyword evidence="9 13" id="KW-1133">Transmembrane helix</keyword>
<comment type="subcellular location">
    <subcellularLocation>
        <location evidence="1">Cell inner membrane</location>
        <topology evidence="1">Multi-pass membrane protein</topology>
    </subcellularLocation>
</comment>
<name>A0A173RLY5_9FIRM</name>
<evidence type="ECO:0000313" key="15">
    <source>
        <dbReference type="Proteomes" id="UP000095649"/>
    </source>
</evidence>
<dbReference type="Pfam" id="PF02386">
    <property type="entry name" value="TrkH"/>
    <property type="match status" value="1"/>
</dbReference>
<keyword evidence="6" id="KW-0633">Potassium transport</keyword>
<keyword evidence="10" id="KW-0406">Ion transport</keyword>
<feature type="binding site" evidence="12">
    <location>
        <position position="429"/>
    </location>
    <ligand>
        <name>K(+)</name>
        <dbReference type="ChEBI" id="CHEBI:29103"/>
    </ligand>
</feature>
<evidence type="ECO:0000256" key="2">
    <source>
        <dbReference type="ARBA" id="ARBA00009137"/>
    </source>
</evidence>
<dbReference type="PANTHER" id="PTHR32024:SF2">
    <property type="entry name" value="TRK SYSTEM POTASSIUM UPTAKE PROTEIN TRKG-RELATED"/>
    <property type="match status" value="1"/>
</dbReference>
<feature type="transmembrane region" description="Helical" evidence="13">
    <location>
        <begin position="132"/>
        <end position="151"/>
    </location>
</feature>
<dbReference type="InterPro" id="IPR004772">
    <property type="entry name" value="TrkH"/>
</dbReference>
<evidence type="ECO:0000313" key="14">
    <source>
        <dbReference type="EMBL" id="CUM78932.1"/>
    </source>
</evidence>
<evidence type="ECO:0000256" key="11">
    <source>
        <dbReference type="ARBA" id="ARBA00023136"/>
    </source>
</evidence>
<keyword evidence="5" id="KW-0997">Cell inner membrane</keyword>
<dbReference type="AlphaFoldDB" id="A0A173RLY5"/>
<feature type="transmembrane region" description="Helical" evidence="13">
    <location>
        <begin position="234"/>
        <end position="258"/>
    </location>
</feature>
<keyword evidence="8 12" id="KW-0630">Potassium</keyword>
<keyword evidence="4" id="KW-1003">Cell membrane</keyword>
<organism evidence="14 15">
    <name type="scientific">Faecalibacterium prausnitzii</name>
    <dbReference type="NCBI Taxonomy" id="853"/>
    <lineage>
        <taxon>Bacteria</taxon>
        <taxon>Bacillati</taxon>
        <taxon>Bacillota</taxon>
        <taxon>Clostridia</taxon>
        <taxon>Eubacteriales</taxon>
        <taxon>Oscillospiraceae</taxon>
        <taxon>Faecalibacterium</taxon>
    </lineage>
</organism>
<dbReference type="GO" id="GO:0005886">
    <property type="term" value="C:plasma membrane"/>
    <property type="evidence" value="ECO:0007669"/>
    <property type="project" value="UniProtKB-SubCell"/>
</dbReference>
<dbReference type="RefSeq" id="WP_055185072.1">
    <property type="nucleotide sequence ID" value="NZ_CYXN01000002.1"/>
</dbReference>
<dbReference type="OrthoDB" id="9810952at2"/>
<evidence type="ECO:0000256" key="4">
    <source>
        <dbReference type="ARBA" id="ARBA00022475"/>
    </source>
</evidence>